<dbReference type="AlphaFoldDB" id="A0A7G9Z3Q2"/>
<dbReference type="InterPro" id="IPR008984">
    <property type="entry name" value="SMAD_FHA_dom_sf"/>
</dbReference>
<accession>A0A7G9Z3Q2</accession>
<dbReference type="EMBL" id="MT631597">
    <property type="protein sequence ID" value="QNO54886.1"/>
    <property type="molecule type" value="Genomic_DNA"/>
</dbReference>
<gene>
    <name evidence="2" type="ORF">NLMONJAO_00007</name>
</gene>
<dbReference type="Gene3D" id="2.60.200.20">
    <property type="match status" value="1"/>
</dbReference>
<dbReference type="CDD" id="cd00060">
    <property type="entry name" value="FHA"/>
    <property type="match status" value="1"/>
</dbReference>
<organism evidence="2">
    <name type="scientific">Candidatus Methanophaga sp. ANME-1 ERB7</name>
    <dbReference type="NCBI Taxonomy" id="2759913"/>
    <lineage>
        <taxon>Archaea</taxon>
        <taxon>Methanobacteriati</taxon>
        <taxon>Methanobacteriota</taxon>
        <taxon>Stenosarchaea group</taxon>
        <taxon>Methanomicrobia</taxon>
        <taxon>Candidatus Methanophagales</taxon>
        <taxon>Candidatus Methanophagaceae</taxon>
        <taxon>Candidatus Methanophaga</taxon>
    </lineage>
</organism>
<name>A0A7G9Z3Q2_9EURY</name>
<dbReference type="Pfam" id="PF00498">
    <property type="entry name" value="FHA"/>
    <property type="match status" value="1"/>
</dbReference>
<dbReference type="SMART" id="SM00240">
    <property type="entry name" value="FHA"/>
    <property type="match status" value="1"/>
</dbReference>
<dbReference type="PROSITE" id="PS50006">
    <property type="entry name" value="FHA_DOMAIN"/>
    <property type="match status" value="1"/>
</dbReference>
<reference evidence="2" key="1">
    <citation type="submission" date="2020-06" db="EMBL/GenBank/DDBJ databases">
        <title>Unique genomic features of the anaerobic methanotrophic archaea.</title>
        <authorList>
            <person name="Chadwick G.L."/>
            <person name="Skennerton C.T."/>
            <person name="Laso-Perez R."/>
            <person name="Leu A.O."/>
            <person name="Speth D.R."/>
            <person name="Yu H."/>
            <person name="Morgan-Lang C."/>
            <person name="Hatzenpichler R."/>
            <person name="Goudeau D."/>
            <person name="Malmstrom R."/>
            <person name="Brazelton W.J."/>
            <person name="Woyke T."/>
            <person name="Hallam S.J."/>
            <person name="Tyson G.W."/>
            <person name="Wegener G."/>
            <person name="Boetius A."/>
            <person name="Orphan V."/>
        </authorList>
    </citation>
    <scope>NUCLEOTIDE SEQUENCE</scope>
</reference>
<proteinExistence type="predicted"/>
<dbReference type="SUPFAM" id="SSF49879">
    <property type="entry name" value="SMAD/FHA domain"/>
    <property type="match status" value="1"/>
</dbReference>
<feature type="domain" description="FHA" evidence="1">
    <location>
        <begin position="25"/>
        <end position="86"/>
    </location>
</feature>
<evidence type="ECO:0000259" key="1">
    <source>
        <dbReference type="PROSITE" id="PS50006"/>
    </source>
</evidence>
<dbReference type="InterPro" id="IPR000253">
    <property type="entry name" value="FHA_dom"/>
</dbReference>
<protein>
    <recommendedName>
        <fullName evidence="1">FHA domain-containing protein</fullName>
    </recommendedName>
</protein>
<evidence type="ECO:0000313" key="2">
    <source>
        <dbReference type="EMBL" id="QNO54886.1"/>
    </source>
</evidence>
<sequence>MVKTAYLIVSSIKGIEKRIEIEKEIEIGRKRDGWELVVRKNREEIPLGIEDGAVSRAHARIYWTDNKLFIQDLRSKNGTYLDGEIIFDASEIKKTSEIRLGFTKMKVIAVVPTVEAKVDQIEAKTEGFNELRKKQLMENIKRQYKLLHEYEKKRDLSERPKEIALFNDEITNITQSLTDYIIQYNRICQEEGITTPQEVASISNELRVLKQRQQQIISKQDETLMAVSQARNAILKRITTVYQDSMRVLLSALDEQETNIVQAIVEDIDQKQLTEIEMTELLTAIQQGYKELQQKPLPISTDEVSQETKKLPQVWNSPDISTGGKLKLSIPIIPKILTYETELSVNVKESLNGFWKKFKKKLNEPLFAKDSKVFKDSNL</sequence>